<proteinExistence type="inferred from homology"/>
<dbReference type="GO" id="GO:0003955">
    <property type="term" value="F:NAD(P)H dehydrogenase (quinone) activity"/>
    <property type="evidence" value="ECO:0007669"/>
    <property type="project" value="InterPro"/>
</dbReference>
<feature type="region of interest" description="Disordered" evidence="2">
    <location>
        <begin position="1"/>
        <end position="22"/>
    </location>
</feature>
<dbReference type="PANTHER" id="PTHR30546">
    <property type="entry name" value="FLAVODOXIN-RELATED PROTEIN WRBA-RELATED"/>
    <property type="match status" value="1"/>
</dbReference>
<feature type="compositionally biased region" description="Polar residues" evidence="2">
    <location>
        <begin position="10"/>
        <end position="22"/>
    </location>
</feature>
<evidence type="ECO:0000256" key="1">
    <source>
        <dbReference type="ARBA" id="ARBA00006961"/>
    </source>
</evidence>
<evidence type="ECO:0000313" key="5">
    <source>
        <dbReference type="Proteomes" id="UP000198609"/>
    </source>
</evidence>
<reference evidence="5" key="1">
    <citation type="submission" date="2016-10" db="EMBL/GenBank/DDBJ databases">
        <authorList>
            <person name="Varghese N."/>
            <person name="Submissions S."/>
        </authorList>
    </citation>
    <scope>NUCLEOTIDE SEQUENCE [LARGE SCALE GENOMIC DNA]</scope>
    <source>
        <strain evidence="5">DSM 40318</strain>
    </source>
</reference>
<accession>A0A1H5CFH9</accession>
<feature type="domain" description="Flavodoxin-like" evidence="3">
    <location>
        <begin position="30"/>
        <end position="215"/>
    </location>
</feature>
<dbReference type="InterPro" id="IPR029039">
    <property type="entry name" value="Flavoprotein-like_sf"/>
</dbReference>
<dbReference type="AlphaFoldDB" id="A0A1H5CFH9"/>
<dbReference type="SUPFAM" id="SSF52218">
    <property type="entry name" value="Flavoproteins"/>
    <property type="match status" value="1"/>
</dbReference>
<dbReference type="PROSITE" id="PS50902">
    <property type="entry name" value="FLAVODOXIN_LIKE"/>
    <property type="match status" value="1"/>
</dbReference>
<sequence length="229" mass="23892">MKSAMGIFSRNRTNDSNGTETTTVSAPIKVAVVYYSSTGTIAEISKQIAQQAEKAGAEVRLLKAAELAPQAAIDSNPAWAANAAATADIPDATPDDIEWADAVVFGSPTRFGNVASQLKQFIDTLGGLWGEGKLADKVYSGFTSSATTHGGQESTLLALYNSFHHFGGIIVAPGYTDPAKFADGNPYGTSHVDGQGSNPVDQTTREAARVQAERIVRLTTALKAGLATA</sequence>
<dbReference type="Pfam" id="PF03358">
    <property type="entry name" value="FMN_red"/>
    <property type="match status" value="1"/>
</dbReference>
<organism evidence="4 5">
    <name type="scientific">Streptomyces melanosporofaciens</name>
    <dbReference type="NCBI Taxonomy" id="67327"/>
    <lineage>
        <taxon>Bacteria</taxon>
        <taxon>Bacillati</taxon>
        <taxon>Actinomycetota</taxon>
        <taxon>Actinomycetes</taxon>
        <taxon>Kitasatosporales</taxon>
        <taxon>Streptomycetaceae</taxon>
        <taxon>Streptomyces</taxon>
        <taxon>Streptomyces violaceusniger group</taxon>
    </lineage>
</organism>
<dbReference type="GO" id="GO:0010181">
    <property type="term" value="F:FMN binding"/>
    <property type="evidence" value="ECO:0007669"/>
    <property type="project" value="InterPro"/>
</dbReference>
<dbReference type="EMBL" id="FNST01000002">
    <property type="protein sequence ID" value="SED65462.1"/>
    <property type="molecule type" value="Genomic_DNA"/>
</dbReference>
<dbReference type="Gene3D" id="3.40.50.360">
    <property type="match status" value="1"/>
</dbReference>
<gene>
    <name evidence="4" type="ORF">SAMN04490356_9389</name>
</gene>
<dbReference type="InterPro" id="IPR008254">
    <property type="entry name" value="Flavodoxin/NO_synth"/>
</dbReference>
<dbReference type="InterPro" id="IPR005025">
    <property type="entry name" value="FMN_Rdtase-like_dom"/>
</dbReference>
<dbReference type="NCBIfam" id="TIGR01755">
    <property type="entry name" value="flav_wrbA"/>
    <property type="match status" value="1"/>
</dbReference>
<keyword evidence="5" id="KW-1185">Reference proteome</keyword>
<evidence type="ECO:0000256" key="2">
    <source>
        <dbReference type="SAM" id="MobiDB-lite"/>
    </source>
</evidence>
<dbReference type="NCBIfam" id="NF002999">
    <property type="entry name" value="PRK03767.1"/>
    <property type="match status" value="1"/>
</dbReference>
<protein>
    <submittedName>
        <fullName evidence="4">NAD(P)H dehydrogenase (Quinone)</fullName>
    </submittedName>
</protein>
<name>A0A1H5CFH9_STRMJ</name>
<comment type="similarity">
    <text evidence="1">Belongs to the WrbA family.</text>
</comment>
<dbReference type="InterPro" id="IPR010089">
    <property type="entry name" value="Flavoprotein_WrbA-like"/>
</dbReference>
<dbReference type="PANTHER" id="PTHR30546:SF23">
    <property type="entry name" value="FLAVOPROTEIN-LIKE PROTEIN YCP4-RELATED"/>
    <property type="match status" value="1"/>
</dbReference>
<evidence type="ECO:0000313" key="4">
    <source>
        <dbReference type="EMBL" id="SED65462.1"/>
    </source>
</evidence>
<evidence type="ECO:0000259" key="3">
    <source>
        <dbReference type="PROSITE" id="PS50902"/>
    </source>
</evidence>
<dbReference type="FunFam" id="3.40.50.360:FF:000001">
    <property type="entry name" value="NAD(P)H dehydrogenase (Quinone) FQR1-like"/>
    <property type="match status" value="1"/>
</dbReference>
<dbReference type="Proteomes" id="UP000198609">
    <property type="component" value="Unassembled WGS sequence"/>
</dbReference>
<dbReference type="GO" id="GO:0016020">
    <property type="term" value="C:membrane"/>
    <property type="evidence" value="ECO:0007669"/>
    <property type="project" value="TreeGrafter"/>
</dbReference>